<dbReference type="GO" id="GO:0030643">
    <property type="term" value="P:intracellular phosphate ion homeostasis"/>
    <property type="evidence" value="ECO:0007669"/>
    <property type="project" value="UniProtKB-ARBA"/>
</dbReference>
<dbReference type="InterPro" id="IPR036075">
    <property type="entry name" value="ARMT-1-like_metal-bd_sf"/>
</dbReference>
<dbReference type="PANTHER" id="PTHR12260">
    <property type="entry name" value="DAMAGE-CONTROL PHOSPHATASE ARMT1"/>
    <property type="match status" value="1"/>
</dbReference>
<dbReference type="FunFam" id="1.20.930.60:FF:000002">
    <property type="entry name" value="Protein-glutamate O-methyltransferase C1393.13"/>
    <property type="match status" value="1"/>
</dbReference>
<dbReference type="GO" id="GO:0016462">
    <property type="term" value="F:pyrophosphatase activity"/>
    <property type="evidence" value="ECO:0007669"/>
    <property type="project" value="UniProtKB-ARBA"/>
</dbReference>
<keyword evidence="5 10" id="KW-0479">Metal-binding</keyword>
<dbReference type="Gene3D" id="3.40.50.10880">
    <property type="entry name" value="Uncharacterised protein PF01937, DUF89, domain 3"/>
    <property type="match status" value="1"/>
</dbReference>
<evidence type="ECO:0000256" key="8">
    <source>
        <dbReference type="ARBA" id="ARBA00045980"/>
    </source>
</evidence>
<comment type="function">
    <text evidence="8 10">Metal-dependent phosphatase that shows phosphatase activity against several substrates, including fructose-1-phosphate and fructose-6-phosphate. Its preference for fructose-1-phosphate, a strong glycating agent that causes DNA damage rather than a canonical yeast metabolite, suggests a damage-control function in hexose phosphate metabolism. Has also been shown to have O-methyltransferase activity that methylates glutamate residues of target proteins to form gamma-glutamyl methyl ester residues. Possibly methylates PCNA, suggesting it is involved in the DNA damage response.</text>
</comment>
<proteinExistence type="inferred from homology"/>
<dbReference type="eggNOG" id="KOG3870">
    <property type="taxonomic scope" value="Eukaryota"/>
</dbReference>
<evidence type="ECO:0000256" key="5">
    <source>
        <dbReference type="ARBA" id="ARBA00022723"/>
    </source>
</evidence>
<organism evidence="13 14">
    <name type="scientific">Drosophila willistoni</name>
    <name type="common">Fruit fly</name>
    <dbReference type="NCBI Taxonomy" id="7260"/>
    <lineage>
        <taxon>Eukaryota</taxon>
        <taxon>Metazoa</taxon>
        <taxon>Ecdysozoa</taxon>
        <taxon>Arthropoda</taxon>
        <taxon>Hexapoda</taxon>
        <taxon>Insecta</taxon>
        <taxon>Pterygota</taxon>
        <taxon>Neoptera</taxon>
        <taxon>Endopterygota</taxon>
        <taxon>Diptera</taxon>
        <taxon>Brachycera</taxon>
        <taxon>Muscomorpha</taxon>
        <taxon>Ephydroidea</taxon>
        <taxon>Drosophilidae</taxon>
        <taxon>Drosophila</taxon>
        <taxon>Sophophora</taxon>
    </lineage>
</organism>
<dbReference type="SMR" id="B4MS53"/>
<dbReference type="GO" id="GO:0103026">
    <property type="term" value="F:fructose-1-phosphatase activity"/>
    <property type="evidence" value="ECO:0007669"/>
    <property type="project" value="RHEA"/>
</dbReference>
<comment type="similarity">
    <text evidence="3 10">Belongs to the damage-control phosphatase family. Sugar phosphate phosphatase III subfamily.</text>
</comment>
<dbReference type="Proteomes" id="UP000007798">
    <property type="component" value="Unassembled WGS sequence"/>
</dbReference>
<dbReference type="InterPro" id="IPR002791">
    <property type="entry name" value="ARMT1-like_metal-bd"/>
</dbReference>
<dbReference type="GO" id="GO:0006974">
    <property type="term" value="P:DNA damage response"/>
    <property type="evidence" value="ECO:0007669"/>
    <property type="project" value="TreeGrafter"/>
</dbReference>
<dbReference type="InParanoid" id="B4MS53"/>
<evidence type="ECO:0000256" key="10">
    <source>
        <dbReference type="RuleBase" id="RU367030"/>
    </source>
</evidence>
<feature type="region of interest" description="Disordered" evidence="11">
    <location>
        <begin position="1"/>
        <end position="20"/>
    </location>
</feature>
<evidence type="ECO:0000256" key="7">
    <source>
        <dbReference type="ARBA" id="ARBA00023211"/>
    </source>
</evidence>
<comment type="domain">
    <text evidence="10">Subfamily III proteins have a conserved RTxK motif about 40-50 residues from the C-terminus; the threonine may be replaced by serine or cysteine.</text>
</comment>
<dbReference type="InterPro" id="IPR039763">
    <property type="entry name" value="ARMT1"/>
</dbReference>
<dbReference type="Pfam" id="PF01937">
    <property type="entry name" value="ARMT1-like_dom"/>
    <property type="match status" value="1"/>
</dbReference>
<dbReference type="EMBL" id="CH963850">
    <property type="protein sequence ID" value="EDW74942.1"/>
    <property type="molecule type" value="Genomic_DNA"/>
</dbReference>
<comment type="catalytic activity">
    <reaction evidence="1 10">
        <text>L-glutamyl-[protein] + S-adenosyl-L-methionine = [protein]-L-glutamate 5-O-methyl ester + S-adenosyl-L-homocysteine</text>
        <dbReference type="Rhea" id="RHEA:24452"/>
        <dbReference type="Rhea" id="RHEA-COMP:10208"/>
        <dbReference type="Rhea" id="RHEA-COMP:10311"/>
        <dbReference type="ChEBI" id="CHEBI:29973"/>
        <dbReference type="ChEBI" id="CHEBI:57856"/>
        <dbReference type="ChEBI" id="CHEBI:59789"/>
        <dbReference type="ChEBI" id="CHEBI:82795"/>
    </reaction>
</comment>
<dbReference type="EC" id="2.1.1.-" evidence="10"/>
<evidence type="ECO:0000256" key="11">
    <source>
        <dbReference type="SAM" id="MobiDB-lite"/>
    </source>
</evidence>
<evidence type="ECO:0000313" key="14">
    <source>
        <dbReference type="Proteomes" id="UP000007798"/>
    </source>
</evidence>
<keyword evidence="10" id="KW-0808">Transferase</keyword>
<feature type="compositionally biased region" description="Low complexity" evidence="11">
    <location>
        <begin position="8"/>
        <end position="19"/>
    </location>
</feature>
<dbReference type="KEGG" id="dwi:6640933"/>
<dbReference type="GO" id="GO:0032259">
    <property type="term" value="P:methylation"/>
    <property type="evidence" value="ECO:0007669"/>
    <property type="project" value="UniProtKB-KW"/>
</dbReference>
<evidence type="ECO:0000256" key="2">
    <source>
        <dbReference type="ARBA" id="ARBA00001326"/>
    </source>
</evidence>
<keyword evidence="14" id="KW-1185">Reference proteome</keyword>
<reference evidence="13 14" key="1">
    <citation type="journal article" date="2007" name="Nature">
        <title>Evolution of genes and genomes on the Drosophila phylogeny.</title>
        <authorList>
            <consortium name="Drosophila 12 Genomes Consortium"/>
            <person name="Clark A.G."/>
            <person name="Eisen M.B."/>
            <person name="Smith D.R."/>
            <person name="Bergman C.M."/>
            <person name="Oliver B."/>
            <person name="Markow T.A."/>
            <person name="Kaufman T.C."/>
            <person name="Kellis M."/>
            <person name="Gelbart W."/>
            <person name="Iyer V.N."/>
            <person name="Pollard D.A."/>
            <person name="Sackton T.B."/>
            <person name="Larracuente A.M."/>
            <person name="Singh N.D."/>
            <person name="Abad J.P."/>
            <person name="Abt D.N."/>
            <person name="Adryan B."/>
            <person name="Aguade M."/>
            <person name="Akashi H."/>
            <person name="Anderson W.W."/>
            <person name="Aquadro C.F."/>
            <person name="Ardell D.H."/>
            <person name="Arguello R."/>
            <person name="Artieri C.G."/>
            <person name="Barbash D.A."/>
            <person name="Barker D."/>
            <person name="Barsanti P."/>
            <person name="Batterham P."/>
            <person name="Batzoglou S."/>
            <person name="Begun D."/>
            <person name="Bhutkar A."/>
            <person name="Blanco E."/>
            <person name="Bosak S.A."/>
            <person name="Bradley R.K."/>
            <person name="Brand A.D."/>
            <person name="Brent M.R."/>
            <person name="Brooks A.N."/>
            <person name="Brown R.H."/>
            <person name="Butlin R.K."/>
            <person name="Caggese C."/>
            <person name="Calvi B.R."/>
            <person name="Bernardo de Carvalho A."/>
            <person name="Caspi A."/>
            <person name="Castrezana S."/>
            <person name="Celniker S.E."/>
            <person name="Chang J.L."/>
            <person name="Chapple C."/>
            <person name="Chatterji S."/>
            <person name="Chinwalla A."/>
            <person name="Civetta A."/>
            <person name="Clifton S.W."/>
            <person name="Comeron J.M."/>
            <person name="Costello J.C."/>
            <person name="Coyne J.A."/>
            <person name="Daub J."/>
            <person name="David R.G."/>
            <person name="Delcher A.L."/>
            <person name="Delehaunty K."/>
            <person name="Do C.B."/>
            <person name="Ebling H."/>
            <person name="Edwards K."/>
            <person name="Eickbush T."/>
            <person name="Evans J.D."/>
            <person name="Filipski A."/>
            <person name="Findeiss S."/>
            <person name="Freyhult E."/>
            <person name="Fulton L."/>
            <person name="Fulton R."/>
            <person name="Garcia A.C."/>
            <person name="Gardiner A."/>
            <person name="Garfield D.A."/>
            <person name="Garvin B.E."/>
            <person name="Gibson G."/>
            <person name="Gilbert D."/>
            <person name="Gnerre S."/>
            <person name="Godfrey J."/>
            <person name="Good R."/>
            <person name="Gotea V."/>
            <person name="Gravely B."/>
            <person name="Greenberg A.J."/>
            <person name="Griffiths-Jones S."/>
            <person name="Gross S."/>
            <person name="Guigo R."/>
            <person name="Gustafson E.A."/>
            <person name="Haerty W."/>
            <person name="Hahn M.W."/>
            <person name="Halligan D.L."/>
            <person name="Halpern A.L."/>
            <person name="Halter G.M."/>
            <person name="Han M.V."/>
            <person name="Heger A."/>
            <person name="Hillier L."/>
            <person name="Hinrichs A.S."/>
            <person name="Holmes I."/>
            <person name="Hoskins R.A."/>
            <person name="Hubisz M.J."/>
            <person name="Hultmark D."/>
            <person name="Huntley M.A."/>
            <person name="Jaffe D.B."/>
            <person name="Jagadeeshan S."/>
            <person name="Jeck W.R."/>
            <person name="Johnson J."/>
            <person name="Jones C.D."/>
            <person name="Jordan W.C."/>
            <person name="Karpen G.H."/>
            <person name="Kataoka E."/>
            <person name="Keightley P.D."/>
            <person name="Kheradpour P."/>
            <person name="Kirkness E.F."/>
            <person name="Koerich L.B."/>
            <person name="Kristiansen K."/>
            <person name="Kudrna D."/>
            <person name="Kulathinal R.J."/>
            <person name="Kumar S."/>
            <person name="Kwok R."/>
            <person name="Lander E."/>
            <person name="Langley C.H."/>
            <person name="Lapoint R."/>
            <person name="Lazzaro B.P."/>
            <person name="Lee S.J."/>
            <person name="Levesque L."/>
            <person name="Li R."/>
            <person name="Lin C.F."/>
            <person name="Lin M.F."/>
            <person name="Lindblad-Toh K."/>
            <person name="Llopart A."/>
            <person name="Long M."/>
            <person name="Low L."/>
            <person name="Lozovsky E."/>
            <person name="Lu J."/>
            <person name="Luo M."/>
            <person name="Machado C.A."/>
            <person name="Makalowski W."/>
            <person name="Marzo M."/>
            <person name="Matsuda M."/>
            <person name="Matzkin L."/>
            <person name="McAllister B."/>
            <person name="McBride C.S."/>
            <person name="McKernan B."/>
            <person name="McKernan K."/>
            <person name="Mendez-Lago M."/>
            <person name="Minx P."/>
            <person name="Mollenhauer M.U."/>
            <person name="Montooth K."/>
            <person name="Mount S.M."/>
            <person name="Mu X."/>
            <person name="Myers E."/>
            <person name="Negre B."/>
            <person name="Newfeld S."/>
            <person name="Nielsen R."/>
            <person name="Noor M.A."/>
            <person name="O'Grady P."/>
            <person name="Pachter L."/>
            <person name="Papaceit M."/>
            <person name="Parisi M.J."/>
            <person name="Parisi M."/>
            <person name="Parts L."/>
            <person name="Pedersen J.S."/>
            <person name="Pesole G."/>
            <person name="Phillippy A.M."/>
            <person name="Ponting C.P."/>
            <person name="Pop M."/>
            <person name="Porcelli D."/>
            <person name="Powell J.R."/>
            <person name="Prohaska S."/>
            <person name="Pruitt K."/>
            <person name="Puig M."/>
            <person name="Quesneville H."/>
            <person name="Ram K.R."/>
            <person name="Rand D."/>
            <person name="Rasmussen M.D."/>
            <person name="Reed L.K."/>
            <person name="Reenan R."/>
            <person name="Reily A."/>
            <person name="Remington K.A."/>
            <person name="Rieger T.T."/>
            <person name="Ritchie M.G."/>
            <person name="Robin C."/>
            <person name="Rogers Y.H."/>
            <person name="Rohde C."/>
            <person name="Rozas J."/>
            <person name="Rubenfield M.J."/>
            <person name="Ruiz A."/>
            <person name="Russo S."/>
            <person name="Salzberg S.L."/>
            <person name="Sanchez-Gracia A."/>
            <person name="Saranga D.J."/>
            <person name="Sato H."/>
            <person name="Schaeffer S.W."/>
            <person name="Schatz M.C."/>
            <person name="Schlenke T."/>
            <person name="Schwartz R."/>
            <person name="Segarra C."/>
            <person name="Singh R.S."/>
            <person name="Sirot L."/>
            <person name="Sirota M."/>
            <person name="Sisneros N.B."/>
            <person name="Smith C.D."/>
            <person name="Smith T.F."/>
            <person name="Spieth J."/>
            <person name="Stage D.E."/>
            <person name="Stark A."/>
            <person name="Stephan W."/>
            <person name="Strausberg R.L."/>
            <person name="Strempel S."/>
            <person name="Sturgill D."/>
            <person name="Sutton G."/>
            <person name="Sutton G.G."/>
            <person name="Tao W."/>
            <person name="Teichmann S."/>
            <person name="Tobari Y.N."/>
            <person name="Tomimura Y."/>
            <person name="Tsolas J.M."/>
            <person name="Valente V.L."/>
            <person name="Venter E."/>
            <person name="Venter J.C."/>
            <person name="Vicario S."/>
            <person name="Vieira F.G."/>
            <person name="Vilella A.J."/>
            <person name="Villasante A."/>
            <person name="Walenz B."/>
            <person name="Wang J."/>
            <person name="Wasserman M."/>
            <person name="Watts T."/>
            <person name="Wilson D."/>
            <person name="Wilson R.K."/>
            <person name="Wing R.A."/>
            <person name="Wolfner M.F."/>
            <person name="Wong A."/>
            <person name="Wong G.K."/>
            <person name="Wu C.I."/>
            <person name="Wu G."/>
            <person name="Yamamoto D."/>
            <person name="Yang H.P."/>
            <person name="Yang S.P."/>
            <person name="Yorke J.A."/>
            <person name="Yoshida K."/>
            <person name="Zdobnov E."/>
            <person name="Zhang P."/>
            <person name="Zhang Y."/>
            <person name="Zimin A.V."/>
            <person name="Baldwin J."/>
            <person name="Abdouelleil A."/>
            <person name="Abdulkadir J."/>
            <person name="Abebe A."/>
            <person name="Abera B."/>
            <person name="Abreu J."/>
            <person name="Acer S.C."/>
            <person name="Aftuck L."/>
            <person name="Alexander A."/>
            <person name="An P."/>
            <person name="Anderson E."/>
            <person name="Anderson S."/>
            <person name="Arachi H."/>
            <person name="Azer M."/>
            <person name="Bachantsang P."/>
            <person name="Barry A."/>
            <person name="Bayul T."/>
            <person name="Berlin A."/>
            <person name="Bessette D."/>
            <person name="Bloom T."/>
            <person name="Blye J."/>
            <person name="Boguslavskiy L."/>
            <person name="Bonnet C."/>
            <person name="Boukhgalter B."/>
            <person name="Bourzgui I."/>
            <person name="Brown A."/>
            <person name="Cahill P."/>
            <person name="Channer S."/>
            <person name="Cheshatsang Y."/>
            <person name="Chuda L."/>
            <person name="Citroen M."/>
            <person name="Collymore A."/>
            <person name="Cooke P."/>
            <person name="Costello M."/>
            <person name="D'Aco K."/>
            <person name="Daza R."/>
            <person name="De Haan G."/>
            <person name="DeGray S."/>
            <person name="DeMaso C."/>
            <person name="Dhargay N."/>
            <person name="Dooley K."/>
            <person name="Dooley E."/>
            <person name="Doricent M."/>
            <person name="Dorje P."/>
            <person name="Dorjee K."/>
            <person name="Dupes A."/>
            <person name="Elong R."/>
            <person name="Falk J."/>
            <person name="Farina A."/>
            <person name="Faro S."/>
            <person name="Ferguson D."/>
            <person name="Fisher S."/>
            <person name="Foley C.D."/>
            <person name="Franke A."/>
            <person name="Friedrich D."/>
            <person name="Gadbois L."/>
            <person name="Gearin G."/>
            <person name="Gearin C.R."/>
            <person name="Giannoukos G."/>
            <person name="Goode T."/>
            <person name="Graham J."/>
            <person name="Grandbois E."/>
            <person name="Grewal S."/>
            <person name="Gyaltsen K."/>
            <person name="Hafez N."/>
            <person name="Hagos B."/>
            <person name="Hall J."/>
            <person name="Henson C."/>
            <person name="Hollinger A."/>
            <person name="Honan T."/>
            <person name="Huard M.D."/>
            <person name="Hughes L."/>
            <person name="Hurhula B."/>
            <person name="Husby M.E."/>
            <person name="Kamat A."/>
            <person name="Kanga B."/>
            <person name="Kashin S."/>
            <person name="Khazanovich D."/>
            <person name="Kisner P."/>
            <person name="Lance K."/>
            <person name="Lara M."/>
            <person name="Lee W."/>
            <person name="Lennon N."/>
            <person name="Letendre F."/>
            <person name="LeVine R."/>
            <person name="Lipovsky A."/>
            <person name="Liu X."/>
            <person name="Liu J."/>
            <person name="Liu S."/>
            <person name="Lokyitsang T."/>
            <person name="Lokyitsang Y."/>
            <person name="Lubonja R."/>
            <person name="Lui A."/>
            <person name="MacDonald P."/>
            <person name="Magnisalis V."/>
            <person name="Maru K."/>
            <person name="Matthews C."/>
            <person name="McCusker W."/>
            <person name="McDonough S."/>
            <person name="Mehta T."/>
            <person name="Meldrim J."/>
            <person name="Meneus L."/>
            <person name="Mihai O."/>
            <person name="Mihalev A."/>
            <person name="Mihova T."/>
            <person name="Mittelman R."/>
            <person name="Mlenga V."/>
            <person name="Montmayeur A."/>
            <person name="Mulrain L."/>
            <person name="Navidi A."/>
            <person name="Naylor J."/>
            <person name="Negash T."/>
            <person name="Nguyen T."/>
            <person name="Nguyen N."/>
            <person name="Nicol R."/>
            <person name="Norbu C."/>
            <person name="Norbu N."/>
            <person name="Novod N."/>
            <person name="O'Neill B."/>
            <person name="Osman S."/>
            <person name="Markiewicz E."/>
            <person name="Oyono O.L."/>
            <person name="Patti C."/>
            <person name="Phunkhang P."/>
            <person name="Pierre F."/>
            <person name="Priest M."/>
            <person name="Raghuraman S."/>
            <person name="Rege F."/>
            <person name="Reyes R."/>
            <person name="Rise C."/>
            <person name="Rogov P."/>
            <person name="Ross K."/>
            <person name="Ryan E."/>
            <person name="Settipalli S."/>
            <person name="Shea T."/>
            <person name="Sherpa N."/>
            <person name="Shi L."/>
            <person name="Shih D."/>
            <person name="Sparrow T."/>
            <person name="Spaulding J."/>
            <person name="Stalker J."/>
            <person name="Stange-Thomann N."/>
            <person name="Stavropoulos S."/>
            <person name="Stone C."/>
            <person name="Strader C."/>
            <person name="Tesfaye S."/>
            <person name="Thomson T."/>
            <person name="Thoulutsang Y."/>
            <person name="Thoulutsang D."/>
            <person name="Topham K."/>
            <person name="Topping I."/>
            <person name="Tsamla T."/>
            <person name="Vassiliev H."/>
            <person name="Vo A."/>
            <person name="Wangchuk T."/>
            <person name="Wangdi T."/>
            <person name="Weiand M."/>
            <person name="Wilkinson J."/>
            <person name="Wilson A."/>
            <person name="Yadav S."/>
            <person name="Young G."/>
            <person name="Yu Q."/>
            <person name="Zembek L."/>
            <person name="Zhong D."/>
            <person name="Zimmer A."/>
            <person name="Zwirko Z."/>
            <person name="Jaffe D.B."/>
            <person name="Alvarez P."/>
            <person name="Brockman W."/>
            <person name="Butler J."/>
            <person name="Chin C."/>
            <person name="Gnerre S."/>
            <person name="Grabherr M."/>
            <person name="Kleber M."/>
            <person name="Mauceli E."/>
            <person name="MacCallum I."/>
        </authorList>
    </citation>
    <scope>NUCLEOTIDE SEQUENCE [LARGE SCALE GENOMIC DNA]</scope>
    <source>
        <strain evidence="14">Tucson 14030-0811.24</strain>
    </source>
</reference>
<dbReference type="PhylomeDB" id="B4MS53"/>
<evidence type="ECO:0000313" key="13">
    <source>
        <dbReference type="EMBL" id="EDW74942.1"/>
    </source>
</evidence>
<comment type="catalytic activity">
    <reaction evidence="9 10">
        <text>beta-D-fructose 6-phosphate = dihydroxyacetone + D-glyceraldehyde 3-phosphate</text>
        <dbReference type="Rhea" id="RHEA:28002"/>
        <dbReference type="ChEBI" id="CHEBI:16016"/>
        <dbReference type="ChEBI" id="CHEBI:57634"/>
        <dbReference type="ChEBI" id="CHEBI:59776"/>
    </reaction>
</comment>
<evidence type="ECO:0000256" key="4">
    <source>
        <dbReference type="ARBA" id="ARBA00022596"/>
    </source>
</evidence>
<dbReference type="GO" id="GO:0046872">
    <property type="term" value="F:metal ion binding"/>
    <property type="evidence" value="ECO:0007669"/>
    <property type="project" value="UniProtKB-UniRule"/>
</dbReference>
<protein>
    <recommendedName>
        <fullName evidence="10">Sugar phosphate phosphatase</fullName>
        <ecNumber evidence="10">2.1.1.-</ecNumber>
        <ecNumber evidence="10">3.1.3.-</ecNumber>
    </recommendedName>
</protein>
<dbReference type="GO" id="GO:0005634">
    <property type="term" value="C:nucleus"/>
    <property type="evidence" value="ECO:0007669"/>
    <property type="project" value="TreeGrafter"/>
</dbReference>
<dbReference type="HOGENOM" id="CLU_030117_2_1_1"/>
<dbReference type="FunFam" id="3.40.50.10880:FF:000005">
    <property type="entry name" value="DUF89-domain-containing protein"/>
    <property type="match status" value="1"/>
</dbReference>
<evidence type="ECO:0000259" key="12">
    <source>
        <dbReference type="Pfam" id="PF01937"/>
    </source>
</evidence>
<dbReference type="FunCoup" id="B4MS53">
    <property type="interactions" value="774"/>
</dbReference>
<keyword evidence="7 10" id="KW-0464">Manganese</keyword>
<comment type="catalytic activity">
    <reaction evidence="2 10">
        <text>beta-D-fructose 1-phosphate + H2O = D-fructose + phosphate</text>
        <dbReference type="Rhea" id="RHEA:35603"/>
        <dbReference type="ChEBI" id="CHEBI:15377"/>
        <dbReference type="ChEBI" id="CHEBI:37721"/>
        <dbReference type="ChEBI" id="CHEBI:43474"/>
        <dbReference type="ChEBI" id="CHEBI:138881"/>
    </reaction>
</comment>
<dbReference type="GO" id="GO:0008983">
    <property type="term" value="F:protein-glutamate O-methyltransferase activity"/>
    <property type="evidence" value="ECO:0007669"/>
    <property type="project" value="RHEA"/>
</dbReference>
<dbReference type="AlphaFoldDB" id="B4MS53"/>
<keyword evidence="4" id="KW-0533">Nickel</keyword>
<name>B4MS53_DROWI</name>
<dbReference type="SUPFAM" id="SSF111321">
    <property type="entry name" value="AF1104-like"/>
    <property type="match status" value="1"/>
</dbReference>
<comment type="cofactor">
    <cofactor evidence="10">
        <name>Mn(2+)</name>
        <dbReference type="ChEBI" id="CHEBI:29035"/>
    </cofactor>
    <cofactor evidence="10">
        <name>Ni(2+)</name>
        <dbReference type="ChEBI" id="CHEBI:49786"/>
    </cofactor>
</comment>
<dbReference type="GO" id="GO:0097023">
    <property type="term" value="F:fructose 6-phosphate aldolase activity"/>
    <property type="evidence" value="ECO:0007669"/>
    <property type="project" value="RHEA"/>
</dbReference>
<evidence type="ECO:0000256" key="6">
    <source>
        <dbReference type="ARBA" id="ARBA00022801"/>
    </source>
</evidence>
<dbReference type="PANTHER" id="PTHR12260:SF6">
    <property type="entry name" value="DAMAGE-CONTROL PHOSPHATASE ARMT1"/>
    <property type="match status" value="1"/>
</dbReference>
<evidence type="ECO:0000256" key="1">
    <source>
        <dbReference type="ARBA" id="ARBA00000807"/>
    </source>
</evidence>
<feature type="domain" description="Damage-control phosphatase ARMT1-like metal-binding" evidence="12">
    <location>
        <begin position="67"/>
        <end position="450"/>
    </location>
</feature>
<dbReference type="OMA" id="INMWSNC"/>
<dbReference type="Gene3D" id="1.20.930.60">
    <property type="match status" value="1"/>
</dbReference>
<keyword evidence="6 10" id="KW-0378">Hydrolase</keyword>
<sequence>MEPSVLEATASTTTTTSATKVEPNNAGEKLQKVFKNDFDAKYNIVDIPTPRNAFMSGQYKCSYAYYTIRSRLPVILTNVIDRMTKDKNELVTQFAPSNFEQSAREELKIIIGFISRLKYELQTDKPFQKFTGDEPDGELWNNFLSHLSEDEGTFYRGCWLHAECYMYRKLYSFVENSIFLKQFDYFGKVKEQALVSSIDDIISLVKYTRRTEKNVEMFEELLKFSLWANRNDDAETASLFNRKVLEDAGSANDYILVNHSTQLWDCLENEPTQKKHLQQVDYILDNVGYELFTDFILAEYMIEKGLTQKVRFHVKAHPWFVSDVTEHDFKWTLEYLSQHSDYIVCLIGKKFLQFLDEGKFELAAASPFWTGPYAYHRMRDVSPDLYNSLQQSKLIIFKGDLNYRKLMNDVCWDPTQEVTTSLSGFLPTNLCALRSIKAEVIAGLPEGVYETLCKQDPQWMITGNYSVIQFVDGTREFGY</sequence>
<keyword evidence="10" id="KW-0489">Methyltransferase</keyword>
<accession>B4MS53</accession>
<evidence type="ECO:0000256" key="9">
    <source>
        <dbReference type="ARBA" id="ARBA00048809"/>
    </source>
</evidence>
<dbReference type="OrthoDB" id="541375at2759"/>
<dbReference type="EC" id="3.1.3.-" evidence="10"/>
<gene>
    <name evidence="13" type="primary">Dwil\GK15628</name>
    <name evidence="13" type="ORF">Dwil_GK15628</name>
</gene>
<evidence type="ECO:0000256" key="3">
    <source>
        <dbReference type="ARBA" id="ARBA00009519"/>
    </source>
</evidence>